<feature type="region of interest" description="Disordered" evidence="11">
    <location>
        <begin position="181"/>
        <end position="216"/>
    </location>
</feature>
<evidence type="ECO:0000256" key="5">
    <source>
        <dbReference type="ARBA" id="ARBA00023034"/>
    </source>
</evidence>
<evidence type="ECO:0000313" key="12">
    <source>
        <dbReference type="Ensembl" id="ENSCHIP00010019808.1"/>
    </source>
</evidence>
<comment type="function">
    <text evidence="8">Involved in maintaining Golgi structure. Stimulates the formation of Golgi stacks and ribbons. Involved in intra-Golgi retrograde transport.</text>
</comment>
<dbReference type="FunFam" id="1.10.287.1490:FF:000009">
    <property type="entry name" value="Golgin subfamily A member 5"/>
    <property type="match status" value="1"/>
</dbReference>
<feature type="coiled-coil region" evidence="10">
    <location>
        <begin position="302"/>
        <end position="428"/>
    </location>
</feature>
<evidence type="ECO:0000256" key="4">
    <source>
        <dbReference type="ARBA" id="ARBA00022989"/>
    </source>
</evidence>
<dbReference type="Ensembl" id="ENSCHIT00010027820.1">
    <property type="protein sequence ID" value="ENSCHIP00010019808.1"/>
    <property type="gene ID" value="ENSCHIG00010014352.1"/>
</dbReference>
<dbReference type="GO" id="GO:0000139">
    <property type="term" value="C:Golgi membrane"/>
    <property type="evidence" value="ECO:0007669"/>
    <property type="project" value="UniProtKB-SubCell"/>
</dbReference>
<keyword evidence="3" id="KW-0812">Transmembrane</keyword>
<evidence type="ECO:0000256" key="2">
    <source>
        <dbReference type="ARBA" id="ARBA00020370"/>
    </source>
</evidence>
<evidence type="ECO:0000256" key="8">
    <source>
        <dbReference type="ARBA" id="ARBA00024833"/>
    </source>
</evidence>
<evidence type="ECO:0000256" key="9">
    <source>
        <dbReference type="ARBA" id="ARBA00032404"/>
    </source>
</evidence>
<keyword evidence="5" id="KW-0333">Golgi apparatus</keyword>
<keyword evidence="7" id="KW-0472">Membrane</keyword>
<dbReference type="Pfam" id="PF09787">
    <property type="entry name" value="Golgin_A5"/>
    <property type="match status" value="1"/>
</dbReference>
<dbReference type="AlphaFoldDB" id="A0A8C2PIE2"/>
<accession>A0A8C2PIE2</accession>
<feature type="compositionally biased region" description="Basic and acidic residues" evidence="11">
    <location>
        <begin position="181"/>
        <end position="193"/>
    </location>
</feature>
<feature type="coiled-coil region" evidence="10">
    <location>
        <begin position="461"/>
        <end position="576"/>
    </location>
</feature>
<reference evidence="12" key="1">
    <citation type="submission" date="2019-03" db="EMBL/GenBank/DDBJ databases">
        <title>Genome sequencing and reference-guided assembly of Black Bengal Goat (Capra hircus).</title>
        <authorList>
            <person name="Siddiki A.Z."/>
            <person name="Baten A."/>
            <person name="Billah M."/>
            <person name="Alam M.A.U."/>
            <person name="Shawrob K.S.M."/>
            <person name="Saha S."/>
            <person name="Chowdhury M."/>
            <person name="Rahman A.H."/>
            <person name="Stear M."/>
            <person name="Miah G."/>
            <person name="Das G.B."/>
            <person name="Hossain M.M."/>
            <person name="Kumkum M."/>
            <person name="Islam M.S."/>
            <person name="Mollah A.M."/>
            <person name="Ahsan A."/>
            <person name="Tusar F."/>
            <person name="Khan M.K.I."/>
        </authorList>
    </citation>
    <scope>NUCLEOTIDE SEQUENCE [LARGE SCALE GENOMIC DNA]</scope>
</reference>
<feature type="coiled-coil region" evidence="10">
    <location>
        <begin position="218"/>
        <end position="266"/>
    </location>
</feature>
<dbReference type="GO" id="GO:0031985">
    <property type="term" value="C:Golgi cisterna"/>
    <property type="evidence" value="ECO:0007669"/>
    <property type="project" value="TreeGrafter"/>
</dbReference>
<dbReference type="InterPro" id="IPR019177">
    <property type="entry name" value="Golgin_subfamily_A_member_5"/>
</dbReference>
<evidence type="ECO:0000256" key="6">
    <source>
        <dbReference type="ARBA" id="ARBA00023054"/>
    </source>
</evidence>
<proteinExistence type="predicted"/>
<comment type="subcellular location">
    <subcellularLocation>
        <location evidence="1">Golgi apparatus membrane</location>
        <topology evidence="1">Single-pass type IV membrane protein</topology>
    </subcellularLocation>
</comment>
<dbReference type="GO" id="GO:0007030">
    <property type="term" value="P:Golgi organization"/>
    <property type="evidence" value="ECO:0007669"/>
    <property type="project" value="InterPro"/>
</dbReference>
<evidence type="ECO:0000256" key="3">
    <source>
        <dbReference type="ARBA" id="ARBA00022692"/>
    </source>
</evidence>
<evidence type="ECO:0000256" key="10">
    <source>
        <dbReference type="SAM" id="Coils"/>
    </source>
</evidence>
<evidence type="ECO:0000256" key="1">
    <source>
        <dbReference type="ARBA" id="ARBA00004409"/>
    </source>
</evidence>
<name>A0A8C2PIE2_CAPHI</name>
<dbReference type="GO" id="GO:0000301">
    <property type="term" value="P:retrograde transport, vesicle recycling within Golgi"/>
    <property type="evidence" value="ECO:0007669"/>
    <property type="project" value="TreeGrafter"/>
</dbReference>
<evidence type="ECO:0000256" key="7">
    <source>
        <dbReference type="ARBA" id="ARBA00023136"/>
    </source>
</evidence>
<protein>
    <recommendedName>
        <fullName evidence="2">Golgin subfamily A member 5</fullName>
    </recommendedName>
    <alternativeName>
        <fullName evidence="9">Golgin-84</fullName>
    </alternativeName>
</protein>
<dbReference type="PANTHER" id="PTHR13815">
    <property type="entry name" value="GOLGIN-84"/>
    <property type="match status" value="1"/>
</dbReference>
<keyword evidence="4" id="KW-1133">Transmembrane helix</keyword>
<dbReference type="PANTHER" id="PTHR13815:SF7">
    <property type="entry name" value="GOLGIN SUBFAMILY A MEMBER 5"/>
    <property type="match status" value="1"/>
</dbReference>
<organism evidence="12">
    <name type="scientific">Capra hircus</name>
    <name type="common">Goat</name>
    <dbReference type="NCBI Taxonomy" id="9925"/>
    <lineage>
        <taxon>Eukaryota</taxon>
        <taxon>Metazoa</taxon>
        <taxon>Chordata</taxon>
        <taxon>Craniata</taxon>
        <taxon>Vertebrata</taxon>
        <taxon>Euteleostomi</taxon>
        <taxon>Mammalia</taxon>
        <taxon>Eutheria</taxon>
        <taxon>Laurasiatheria</taxon>
        <taxon>Artiodactyla</taxon>
        <taxon>Ruminantia</taxon>
        <taxon>Pecora</taxon>
        <taxon>Bovidae</taxon>
        <taxon>Caprinae</taxon>
        <taxon>Capra</taxon>
    </lineage>
</organism>
<evidence type="ECO:0000256" key="11">
    <source>
        <dbReference type="SAM" id="MobiDB-lite"/>
    </source>
</evidence>
<reference evidence="12" key="2">
    <citation type="submission" date="2025-08" db="UniProtKB">
        <authorList>
            <consortium name="Ensembl"/>
        </authorList>
    </citation>
    <scope>IDENTIFICATION</scope>
</reference>
<sequence>MSWFADLAGKAEDLLNRVDQGAATALSRKENTSNIIYSKNTDYSELHHKNTDYSELHQQNTELSDGSKATYISSAADNTRNRKATILSGTTNIEVGSRTLGETSHPVENASAPRPSSQFVQRKMSEPDNELLFDFLNSSQKEPTGKVEIRPKALFSMNAYVRSVPMLQRCICFLTAASHDSDSGHEAHEDSSKENVLSNAACTDPSPVPNDDGKSHELSNLRLENQLLRNEVQNLNQEMASLLQRSKETQEELNRARARVEKWNVDHSKTDRITRELRAQVDDLTEAVAAKDSQLAVLKVRLQEADQLLNTRTEALEALQSEKSRIIQDHSEGSSLQNQALQTLQERLHEADATLKREQESYKQMQSEFAARLNKMEVERQNLAEAVTLAERKHSDEKKRVDELQQQVKVLKSNLDSSKQELADYKQKATRILQSKEKLINSLKEGSGSGFEGLDSSTANSVELEELRHEKETQREEIQKLMGQIHQLRSELQDMEAQQVSEAESAREQLQDLQDQIAGQRAAKQELEAELDRQKQEFHYIEEDLYRTKNTLQSRIKDREDEIQKLRNQLTNKTLSNSSQSELENRLHQLTETLIQKQTMLESLSTEKNSLVFQLERLEQQINSAAGSSSNGSSINMAGVDSGEGTRLRNVPVLFNDTETNLAGMYGKVRKAASSIDQFSIRLGIFLRRYPIALLHLWVMIVLLTYTPEMHHDQPRGK</sequence>
<keyword evidence="6 10" id="KW-0175">Coiled coil</keyword>